<dbReference type="RefSeq" id="WP_025746987.1">
    <property type="nucleotide sequence ID" value="NZ_FOXR01000002.1"/>
</dbReference>
<evidence type="ECO:0000313" key="2">
    <source>
        <dbReference type="Proteomes" id="UP000198577"/>
    </source>
</evidence>
<keyword evidence="2" id="KW-1185">Reference proteome</keyword>
<dbReference type="AlphaFoldDB" id="A0A1I5SGI3"/>
<sequence length="95" mass="11149">MTESNITYSTDTGLLYQKLGRLVEKLREKGLFKAHSFVDHTRKAKKLLRKAMRSLRERTGEGRAKFRRILRRLAIIEPRTPFAGQERSYTKQKSP</sequence>
<dbReference type="Proteomes" id="UP000198577">
    <property type="component" value="Unassembled WGS sequence"/>
</dbReference>
<name>A0A1I5SGI3_9FIRM</name>
<dbReference type="EMBL" id="FOXR01000002">
    <property type="protein sequence ID" value="SFP69617.1"/>
    <property type="molecule type" value="Genomic_DNA"/>
</dbReference>
<evidence type="ECO:0000313" key="1">
    <source>
        <dbReference type="EMBL" id="SFP69617.1"/>
    </source>
</evidence>
<gene>
    <name evidence="1" type="ORF">SAMN05444406_102122</name>
</gene>
<proteinExistence type="predicted"/>
<organism evidence="1 2">
    <name type="scientific">Caldicoprobacter faecalis</name>
    <dbReference type="NCBI Taxonomy" id="937334"/>
    <lineage>
        <taxon>Bacteria</taxon>
        <taxon>Bacillati</taxon>
        <taxon>Bacillota</taxon>
        <taxon>Clostridia</taxon>
        <taxon>Caldicoprobacterales</taxon>
        <taxon>Caldicoprobacteraceae</taxon>
        <taxon>Caldicoprobacter</taxon>
    </lineage>
</organism>
<accession>A0A1I5SGI3</accession>
<protein>
    <submittedName>
        <fullName evidence="1">Uncharacterized protein</fullName>
    </submittedName>
</protein>
<reference evidence="1 2" key="1">
    <citation type="submission" date="2016-10" db="EMBL/GenBank/DDBJ databases">
        <authorList>
            <person name="de Groot N.N."/>
        </authorList>
    </citation>
    <scope>NUCLEOTIDE SEQUENCE [LARGE SCALE GENOMIC DNA]</scope>
    <source>
        <strain evidence="1 2">DSM 20678</strain>
    </source>
</reference>